<organism evidence="1 2">
    <name type="scientific">Porphyromonas catoniae F0037</name>
    <dbReference type="NCBI Taxonomy" id="1127696"/>
    <lineage>
        <taxon>Bacteria</taxon>
        <taxon>Pseudomonadati</taxon>
        <taxon>Bacteroidota</taxon>
        <taxon>Bacteroidia</taxon>
        <taxon>Bacteroidales</taxon>
        <taxon>Porphyromonadaceae</taxon>
        <taxon>Porphyromonas</taxon>
    </lineage>
</organism>
<dbReference type="Proteomes" id="UP000010408">
    <property type="component" value="Unassembled WGS sequence"/>
</dbReference>
<dbReference type="STRING" id="1127696.HMPREF9134_01109"/>
<dbReference type="EMBL" id="AMEQ01000029">
    <property type="protein sequence ID" value="EKY01199.1"/>
    <property type="molecule type" value="Genomic_DNA"/>
</dbReference>
<dbReference type="AlphaFoldDB" id="L1NCF5"/>
<evidence type="ECO:0000313" key="1">
    <source>
        <dbReference type="EMBL" id="EKY01199.1"/>
    </source>
</evidence>
<protein>
    <submittedName>
        <fullName evidence="1">Uncharacterized protein</fullName>
    </submittedName>
</protein>
<reference evidence="1 2" key="1">
    <citation type="submission" date="2012-05" db="EMBL/GenBank/DDBJ databases">
        <authorList>
            <person name="Weinstock G."/>
            <person name="Sodergren E."/>
            <person name="Lobos E.A."/>
            <person name="Fulton L."/>
            <person name="Fulton R."/>
            <person name="Courtney L."/>
            <person name="Fronick C."/>
            <person name="O'Laughlin M."/>
            <person name="Godfrey J."/>
            <person name="Wilson R.M."/>
            <person name="Miner T."/>
            <person name="Farmer C."/>
            <person name="Delehaunty K."/>
            <person name="Cordes M."/>
            <person name="Minx P."/>
            <person name="Tomlinson C."/>
            <person name="Chen J."/>
            <person name="Wollam A."/>
            <person name="Pepin K.H."/>
            <person name="Bhonagiri V."/>
            <person name="Zhang X."/>
            <person name="Suruliraj S."/>
            <person name="Warren W."/>
            <person name="Mitreva M."/>
            <person name="Mardis E.R."/>
            <person name="Wilson R.K."/>
        </authorList>
    </citation>
    <scope>NUCLEOTIDE SEQUENCE [LARGE SCALE GENOMIC DNA]</scope>
    <source>
        <strain evidence="1 2">F0037</strain>
    </source>
</reference>
<dbReference type="HOGENOM" id="CLU_3083094_0_0_10"/>
<proteinExistence type="predicted"/>
<comment type="caution">
    <text evidence="1">The sequence shown here is derived from an EMBL/GenBank/DDBJ whole genome shotgun (WGS) entry which is preliminary data.</text>
</comment>
<evidence type="ECO:0000313" key="2">
    <source>
        <dbReference type="Proteomes" id="UP000010408"/>
    </source>
</evidence>
<sequence>MIPAPLAEGDTLSFKRHLPIFLISPPLFPRIAIPLSSCSTALSTGYAWLSTA</sequence>
<gene>
    <name evidence="1" type="ORF">HMPREF9134_01109</name>
</gene>
<name>L1NCF5_9PORP</name>
<accession>L1NCF5</accession>